<dbReference type="GO" id="GO:0004792">
    <property type="term" value="F:thiosulfate-cyanide sulfurtransferase activity"/>
    <property type="evidence" value="ECO:0007669"/>
    <property type="project" value="InterPro"/>
</dbReference>
<evidence type="ECO:0000256" key="6">
    <source>
        <dbReference type="SAM" id="Phobius"/>
    </source>
</evidence>
<keyword evidence="5 6" id="KW-0472">Membrane</keyword>
<feature type="transmembrane region" description="Helical" evidence="6">
    <location>
        <begin position="215"/>
        <end position="234"/>
    </location>
</feature>
<feature type="domain" description="Rhodanese" evidence="7">
    <location>
        <begin position="268"/>
        <end position="356"/>
    </location>
</feature>
<sequence length="370" mass="39794">MLSDNVSHWPHDPLSQFESTMQSFRATANRRLAHWRPEPMGESAVGELQALLENHGLMLVFLNVLVEQAGLPVPAYPMLFVAGALGVQETGPSIGAVLAAVIAACVIADTGWYFAGRRLGQPMLRTICKVSISPDSCIRQTQSLYLRVGPRSLVVAKLLPGAGALSTAMAGMTGTPLPVFLFYDAIGALVWAGSGLLIGVVFSDFIDAILEGFSTYGHMAVVAVVGAFLLFLAWRSWRRFRLLRITRRVPRMSVDELESRRLAGTLPVVIDVRAHGDLPMERIPGSMVLDMQGALDSLDALGVAPAEADIVVYCACPNEMSAALLAERLRVAGYARTWALAGGFDEWKRRHGATVPPAVTHPGPGQATAR</sequence>
<dbReference type="Proteomes" id="UP000257139">
    <property type="component" value="Chromosome CBM2594_b"/>
</dbReference>
<evidence type="ECO:0000256" key="2">
    <source>
        <dbReference type="ARBA" id="ARBA00022475"/>
    </source>
</evidence>
<evidence type="ECO:0000259" key="7">
    <source>
        <dbReference type="PROSITE" id="PS50206"/>
    </source>
</evidence>
<accession>A0A7Z7NNE3</accession>
<evidence type="ECO:0000313" key="8">
    <source>
        <dbReference type="EMBL" id="SPC22134.1"/>
    </source>
</evidence>
<feature type="transmembrane region" description="Helical" evidence="6">
    <location>
        <begin position="94"/>
        <end position="115"/>
    </location>
</feature>
<name>A0A7Z7NNE3_9BURK</name>
<keyword evidence="3 6" id="KW-0812">Transmembrane</keyword>
<feature type="transmembrane region" description="Helical" evidence="6">
    <location>
        <begin position="179"/>
        <end position="203"/>
    </location>
</feature>
<dbReference type="Pfam" id="PF00581">
    <property type="entry name" value="Rhodanese"/>
    <property type="match status" value="1"/>
</dbReference>
<evidence type="ECO:0000256" key="5">
    <source>
        <dbReference type="ARBA" id="ARBA00023136"/>
    </source>
</evidence>
<dbReference type="EMBL" id="LT978514">
    <property type="protein sequence ID" value="SPC22134.1"/>
    <property type="molecule type" value="Genomic_DNA"/>
</dbReference>
<organism evidence="8 9">
    <name type="scientific">Cupriavidus taiwanensis</name>
    <dbReference type="NCBI Taxonomy" id="164546"/>
    <lineage>
        <taxon>Bacteria</taxon>
        <taxon>Pseudomonadati</taxon>
        <taxon>Pseudomonadota</taxon>
        <taxon>Betaproteobacteria</taxon>
        <taxon>Burkholderiales</taxon>
        <taxon>Burkholderiaceae</taxon>
        <taxon>Cupriavidus</taxon>
    </lineage>
</organism>
<gene>
    <name evidence="8" type="ORF">CBM2594_B11000</name>
</gene>
<dbReference type="GO" id="GO:0005886">
    <property type="term" value="C:plasma membrane"/>
    <property type="evidence" value="ECO:0007669"/>
    <property type="project" value="UniProtKB-SubCell"/>
</dbReference>
<dbReference type="InterPro" id="IPR023695">
    <property type="entry name" value="Thiosulf_sulfurTrfase"/>
</dbReference>
<dbReference type="InterPro" id="IPR001763">
    <property type="entry name" value="Rhodanese-like_dom"/>
</dbReference>
<dbReference type="PROSITE" id="PS50206">
    <property type="entry name" value="RHODANESE_3"/>
    <property type="match status" value="1"/>
</dbReference>
<dbReference type="InterPro" id="IPR032816">
    <property type="entry name" value="VTT_dom"/>
</dbReference>
<keyword evidence="8" id="KW-0808">Transferase</keyword>
<dbReference type="CDD" id="cd01444">
    <property type="entry name" value="GlpE_ST"/>
    <property type="match status" value="1"/>
</dbReference>
<reference evidence="8 9" key="1">
    <citation type="submission" date="2018-01" db="EMBL/GenBank/DDBJ databases">
        <authorList>
            <person name="Clerissi C."/>
        </authorList>
    </citation>
    <scope>NUCLEOTIDE SEQUENCE [LARGE SCALE GENOMIC DNA]</scope>
    <source>
        <strain evidence="8">Cupriavidus taiwanensis STM 6021</strain>
    </source>
</reference>
<evidence type="ECO:0000313" key="9">
    <source>
        <dbReference type="Proteomes" id="UP000257139"/>
    </source>
</evidence>
<dbReference type="Gene3D" id="3.40.250.10">
    <property type="entry name" value="Rhodanese-like domain"/>
    <property type="match status" value="1"/>
</dbReference>
<dbReference type="PANTHER" id="PTHR42709:SF6">
    <property type="entry name" value="UNDECAPRENYL PHOSPHATE TRANSPORTER A"/>
    <property type="match status" value="1"/>
</dbReference>
<evidence type="ECO:0000256" key="1">
    <source>
        <dbReference type="ARBA" id="ARBA00004651"/>
    </source>
</evidence>
<dbReference type="SUPFAM" id="SSF52821">
    <property type="entry name" value="Rhodanese/Cell cycle control phosphatase"/>
    <property type="match status" value="1"/>
</dbReference>
<comment type="subcellular location">
    <subcellularLocation>
        <location evidence="1">Cell membrane</location>
        <topology evidence="1">Multi-pass membrane protein</topology>
    </subcellularLocation>
</comment>
<dbReference type="Pfam" id="PF09335">
    <property type="entry name" value="VTT_dom"/>
    <property type="match status" value="1"/>
</dbReference>
<evidence type="ECO:0000256" key="3">
    <source>
        <dbReference type="ARBA" id="ARBA00022692"/>
    </source>
</evidence>
<keyword evidence="2" id="KW-1003">Cell membrane</keyword>
<dbReference type="InterPro" id="IPR051311">
    <property type="entry name" value="DedA_domain"/>
</dbReference>
<dbReference type="SMART" id="SM00450">
    <property type="entry name" value="RHOD"/>
    <property type="match status" value="1"/>
</dbReference>
<dbReference type="AlphaFoldDB" id="A0A7Z7NNE3"/>
<dbReference type="GO" id="GO:0005737">
    <property type="term" value="C:cytoplasm"/>
    <property type="evidence" value="ECO:0007669"/>
    <property type="project" value="InterPro"/>
</dbReference>
<evidence type="ECO:0000256" key="4">
    <source>
        <dbReference type="ARBA" id="ARBA00022989"/>
    </source>
</evidence>
<dbReference type="InterPro" id="IPR036873">
    <property type="entry name" value="Rhodanese-like_dom_sf"/>
</dbReference>
<proteinExistence type="predicted"/>
<keyword evidence="4 6" id="KW-1133">Transmembrane helix</keyword>
<protein>
    <submittedName>
        <fullName evidence="8">Putative sulfurtransferase, DedA and GlpE domains</fullName>
    </submittedName>
</protein>
<dbReference type="PANTHER" id="PTHR42709">
    <property type="entry name" value="ALKALINE PHOSPHATASE LIKE PROTEIN"/>
    <property type="match status" value="1"/>
</dbReference>